<feature type="signal peptide" evidence="2">
    <location>
        <begin position="1"/>
        <end position="18"/>
    </location>
</feature>
<keyword evidence="4" id="KW-1185">Reference proteome</keyword>
<feature type="transmembrane region" description="Helical" evidence="1">
    <location>
        <begin position="498"/>
        <end position="522"/>
    </location>
</feature>
<evidence type="ECO:0000313" key="4">
    <source>
        <dbReference type="Proteomes" id="UP001565368"/>
    </source>
</evidence>
<keyword evidence="1" id="KW-1133">Transmembrane helix</keyword>
<reference evidence="3 4" key="1">
    <citation type="submission" date="2023-08" db="EMBL/GenBank/DDBJ databases">
        <title>Annotated Genome Sequence of Vanrija albida AlHP1.</title>
        <authorList>
            <person name="Herzog R."/>
        </authorList>
    </citation>
    <scope>NUCLEOTIDE SEQUENCE [LARGE SCALE GENOMIC DNA]</scope>
    <source>
        <strain evidence="3 4">AlHP1</strain>
    </source>
</reference>
<keyword evidence="1" id="KW-0812">Transmembrane</keyword>
<keyword evidence="1" id="KW-0472">Membrane</keyword>
<keyword evidence="2" id="KW-0732">Signal</keyword>
<evidence type="ECO:0000256" key="2">
    <source>
        <dbReference type="SAM" id="SignalP"/>
    </source>
</evidence>
<feature type="transmembrane region" description="Helical" evidence="1">
    <location>
        <begin position="377"/>
        <end position="402"/>
    </location>
</feature>
<sequence length="584" mass="65788">MRLSSVLVALGALGAVAARSRSEFDNLRIIDNFSKQFLWPNSKKQADSINSTLLSENVHGTIDATTNFDGRELNTEYLFGLFGHLDTTGPSFLGIPKNFTVNALLVENDNVAASVIFDFEYPYINRTFPLELVTFFTVNDQDEITEYTTTFRRWPWASEVILPLQVPAMAEWIGLKKWDNDSQVFAQYYANQTCTGAQKYCYGDNQQYDSFDHCMSHLLDTKEIGDMWHLGGDNMACRFLHVGMLEARPEIHCDHVGPSGGDMCIKRDYNDVVTNNHFEHGFIGPLTPNKDNKPYIGHLKMTGSSHLNSGIEILMERENQASWDSTMFAANGVYLFVAIIIAAKLIEAAITSADPSLADIQEVDDLSLREEKKKHRVVLAILTLIIGAIAFVLEFAAIPAVFGDETLVAVQRVRFAALLITTLYLFELSYGFYLRPIETFYKLATIFVLTASVTAFQYSLRPIYLVATLSLLFVATTKGLLCASYLAEHYAEGRAHGLYKWTWIQIAIFDVFGLAIIIYYAIAGHRFVYVAFSIVFDVIFWIGVVAFVYMEFLVWQWCYNRCNELARKGLVALPTSEEEAETAA</sequence>
<name>A0ABR3QGJ1_9TREE</name>
<feature type="transmembrane region" description="Helical" evidence="1">
    <location>
        <begin position="327"/>
        <end position="346"/>
    </location>
</feature>
<feature type="transmembrane region" description="Helical" evidence="1">
    <location>
        <begin position="528"/>
        <end position="550"/>
    </location>
</feature>
<gene>
    <name evidence="3" type="ORF">Q8F55_001362</name>
</gene>
<feature type="transmembrane region" description="Helical" evidence="1">
    <location>
        <begin position="414"/>
        <end position="433"/>
    </location>
</feature>
<protein>
    <submittedName>
        <fullName evidence="3">Uncharacterized protein</fullName>
    </submittedName>
</protein>
<proteinExistence type="predicted"/>
<comment type="caution">
    <text evidence="3">The sequence shown here is derived from an EMBL/GenBank/DDBJ whole genome shotgun (WGS) entry which is preliminary data.</text>
</comment>
<organism evidence="3 4">
    <name type="scientific">Vanrija albida</name>
    <dbReference type="NCBI Taxonomy" id="181172"/>
    <lineage>
        <taxon>Eukaryota</taxon>
        <taxon>Fungi</taxon>
        <taxon>Dikarya</taxon>
        <taxon>Basidiomycota</taxon>
        <taxon>Agaricomycotina</taxon>
        <taxon>Tremellomycetes</taxon>
        <taxon>Trichosporonales</taxon>
        <taxon>Trichosporonaceae</taxon>
        <taxon>Vanrija</taxon>
    </lineage>
</organism>
<dbReference type="GeneID" id="95982405"/>
<accession>A0ABR3QGJ1</accession>
<dbReference type="EMBL" id="JBBXJM010000001">
    <property type="protein sequence ID" value="KAL1413587.1"/>
    <property type="molecule type" value="Genomic_DNA"/>
</dbReference>
<feature type="chain" id="PRO_5046342593" evidence="2">
    <location>
        <begin position="19"/>
        <end position="584"/>
    </location>
</feature>
<evidence type="ECO:0000256" key="1">
    <source>
        <dbReference type="SAM" id="Phobius"/>
    </source>
</evidence>
<dbReference type="RefSeq" id="XP_069213531.1">
    <property type="nucleotide sequence ID" value="XM_069349987.1"/>
</dbReference>
<evidence type="ECO:0000313" key="3">
    <source>
        <dbReference type="EMBL" id="KAL1413587.1"/>
    </source>
</evidence>
<feature type="transmembrane region" description="Helical" evidence="1">
    <location>
        <begin position="464"/>
        <end position="486"/>
    </location>
</feature>
<dbReference type="Proteomes" id="UP001565368">
    <property type="component" value="Unassembled WGS sequence"/>
</dbReference>